<feature type="binding site" description="axial binding residue" evidence="5">
    <location>
        <position position="435"/>
    </location>
    <ligand>
        <name>heme</name>
        <dbReference type="ChEBI" id="CHEBI:30413"/>
    </ligand>
    <ligandPart>
        <name>Fe</name>
        <dbReference type="ChEBI" id="CHEBI:18248"/>
    </ligandPart>
</feature>
<dbReference type="GO" id="GO:0020037">
    <property type="term" value="F:heme binding"/>
    <property type="evidence" value="ECO:0007669"/>
    <property type="project" value="InterPro"/>
</dbReference>
<comment type="cofactor">
    <cofactor evidence="5">
        <name>heme</name>
        <dbReference type="ChEBI" id="CHEBI:30413"/>
    </cofactor>
</comment>
<dbReference type="PANTHER" id="PTHR46300:SF12">
    <property type="entry name" value="P450, PUTATIVE (EUROFUNG)-RELATED"/>
    <property type="match status" value="1"/>
</dbReference>
<keyword evidence="7" id="KW-0472">Membrane</keyword>
<gene>
    <name evidence="8" type="ORF">PV11_01399</name>
</gene>
<evidence type="ECO:0000256" key="7">
    <source>
        <dbReference type="SAM" id="Phobius"/>
    </source>
</evidence>
<evidence type="ECO:0000256" key="5">
    <source>
        <dbReference type="PIRSR" id="PIRSR602401-1"/>
    </source>
</evidence>
<dbReference type="InterPro" id="IPR050364">
    <property type="entry name" value="Cytochrome_P450_fung"/>
</dbReference>
<dbReference type="CDD" id="cd11065">
    <property type="entry name" value="CYP64-like"/>
    <property type="match status" value="1"/>
</dbReference>
<dbReference type="PRINTS" id="PR00463">
    <property type="entry name" value="EP450I"/>
</dbReference>
<proteinExistence type="inferred from homology"/>
<dbReference type="InterPro" id="IPR017972">
    <property type="entry name" value="Cyt_P450_CS"/>
</dbReference>
<evidence type="ECO:0000256" key="2">
    <source>
        <dbReference type="ARBA" id="ARBA00022723"/>
    </source>
</evidence>
<keyword evidence="7" id="KW-0812">Transmembrane</keyword>
<keyword evidence="6" id="KW-0503">Monooxygenase</keyword>
<dbReference type="PANTHER" id="PTHR46300">
    <property type="entry name" value="P450, PUTATIVE (EUROFUNG)-RELATED-RELATED"/>
    <property type="match status" value="1"/>
</dbReference>
<dbReference type="AlphaFoldDB" id="A0A0D1ZG42"/>
<evidence type="ECO:0008006" key="10">
    <source>
        <dbReference type="Google" id="ProtNLM"/>
    </source>
</evidence>
<dbReference type="Pfam" id="PF00067">
    <property type="entry name" value="p450"/>
    <property type="match status" value="1"/>
</dbReference>
<comment type="similarity">
    <text evidence="1 6">Belongs to the cytochrome P450 family.</text>
</comment>
<feature type="transmembrane region" description="Helical" evidence="7">
    <location>
        <begin position="6"/>
        <end position="23"/>
    </location>
</feature>
<organism evidence="8 9">
    <name type="scientific">Exophiala sideris</name>
    <dbReference type="NCBI Taxonomy" id="1016849"/>
    <lineage>
        <taxon>Eukaryota</taxon>
        <taxon>Fungi</taxon>
        <taxon>Dikarya</taxon>
        <taxon>Ascomycota</taxon>
        <taxon>Pezizomycotina</taxon>
        <taxon>Eurotiomycetes</taxon>
        <taxon>Chaetothyriomycetidae</taxon>
        <taxon>Chaetothyriales</taxon>
        <taxon>Herpotrichiellaceae</taxon>
        <taxon>Exophiala</taxon>
    </lineage>
</organism>
<dbReference type="HOGENOM" id="CLU_001570_2_1_1"/>
<keyword evidence="7" id="KW-1133">Transmembrane helix</keyword>
<keyword evidence="2 5" id="KW-0479">Metal-binding</keyword>
<dbReference type="Proteomes" id="UP000053599">
    <property type="component" value="Unassembled WGS sequence"/>
</dbReference>
<evidence type="ECO:0000313" key="9">
    <source>
        <dbReference type="Proteomes" id="UP000053599"/>
    </source>
</evidence>
<name>A0A0D1ZG42_9EURO</name>
<dbReference type="Gene3D" id="1.10.630.10">
    <property type="entry name" value="Cytochrome P450"/>
    <property type="match status" value="1"/>
</dbReference>
<accession>A0A0D1ZG42</accession>
<dbReference type="GO" id="GO:0004497">
    <property type="term" value="F:monooxygenase activity"/>
    <property type="evidence" value="ECO:0007669"/>
    <property type="project" value="UniProtKB-KW"/>
</dbReference>
<dbReference type="EMBL" id="KN846951">
    <property type="protein sequence ID" value="KIV85738.1"/>
    <property type="molecule type" value="Genomic_DNA"/>
</dbReference>
<evidence type="ECO:0000313" key="8">
    <source>
        <dbReference type="EMBL" id="KIV85738.1"/>
    </source>
</evidence>
<dbReference type="STRING" id="1016849.A0A0D1ZG42"/>
<dbReference type="GO" id="GO:0016705">
    <property type="term" value="F:oxidoreductase activity, acting on paired donors, with incorporation or reduction of molecular oxygen"/>
    <property type="evidence" value="ECO:0007669"/>
    <property type="project" value="InterPro"/>
</dbReference>
<evidence type="ECO:0000256" key="3">
    <source>
        <dbReference type="ARBA" id="ARBA00023002"/>
    </source>
</evidence>
<evidence type="ECO:0000256" key="1">
    <source>
        <dbReference type="ARBA" id="ARBA00010617"/>
    </source>
</evidence>
<keyword evidence="4 5" id="KW-0408">Iron</keyword>
<reference evidence="8 9" key="1">
    <citation type="submission" date="2015-01" db="EMBL/GenBank/DDBJ databases">
        <title>The Genome Sequence of Exophiala sideris CBS121828.</title>
        <authorList>
            <consortium name="The Broad Institute Genomics Platform"/>
            <person name="Cuomo C."/>
            <person name="de Hoog S."/>
            <person name="Gorbushina A."/>
            <person name="Stielow B."/>
            <person name="Teixiera M."/>
            <person name="Abouelleil A."/>
            <person name="Chapman S.B."/>
            <person name="Priest M."/>
            <person name="Young S.K."/>
            <person name="Wortman J."/>
            <person name="Nusbaum C."/>
            <person name="Birren B."/>
        </authorList>
    </citation>
    <scope>NUCLEOTIDE SEQUENCE [LARGE SCALE GENOMIC DNA]</scope>
    <source>
        <strain evidence="8 9">CBS 121828</strain>
    </source>
</reference>
<sequence length="507" mass="58105">MNQTIVFLGLTAVVITYLVTLYGRKGSSKYRLPPLVPGIPIFGNALQVPPTQQGPWAKELAEKYGEMFTVKFGGATWVFLNSSRVVTDLMEKRAAIYSSRPPFPMTQDIMSGGGRVVLMPYGEKWRKTRKVMHQILSTRQKDTFSKFQDLESKHLLYDYLHNPDRWFSANGRYSNSIIMSVVFGVRSKLDDPEVTKLFETAEMFLEQQQPGANIVDGFPVLARLPNVLQWWRPKGERMFHYTRQQVEPHQLDKLKLRMEKGEQRECFAADFIRSNDDNYFDENSQLFVLGSLMEAGSDTTRVSIYDMIAAAATYPDWVERARAQLDKVCGANAERLPEWSDREDLPYITATVKEIFRWRPNLAEIGAPTSLTQDDEYEGYRFPKGTVFVWNAWAIALDPREYAEPERFYPERFLNDDLNNPLKGHWGFGPGRRVCVGWNVGEGNVWIAVARLLYCFNFIEDKANPIDTMRIPQIAKNKAPFQVKIEVRSPGHAALIERTCLDAVNAP</sequence>
<dbReference type="InterPro" id="IPR001128">
    <property type="entry name" value="Cyt_P450"/>
</dbReference>
<dbReference type="GO" id="GO:0005506">
    <property type="term" value="F:iron ion binding"/>
    <property type="evidence" value="ECO:0007669"/>
    <property type="project" value="InterPro"/>
</dbReference>
<dbReference type="PROSITE" id="PS00086">
    <property type="entry name" value="CYTOCHROME_P450"/>
    <property type="match status" value="1"/>
</dbReference>
<evidence type="ECO:0000256" key="4">
    <source>
        <dbReference type="ARBA" id="ARBA00023004"/>
    </source>
</evidence>
<dbReference type="InterPro" id="IPR036396">
    <property type="entry name" value="Cyt_P450_sf"/>
</dbReference>
<evidence type="ECO:0000256" key="6">
    <source>
        <dbReference type="RuleBase" id="RU000461"/>
    </source>
</evidence>
<protein>
    <recommendedName>
        <fullName evidence="10">Cytochrome P450</fullName>
    </recommendedName>
</protein>
<dbReference type="InterPro" id="IPR002401">
    <property type="entry name" value="Cyt_P450_E_grp-I"/>
</dbReference>
<dbReference type="SUPFAM" id="SSF48264">
    <property type="entry name" value="Cytochrome P450"/>
    <property type="match status" value="1"/>
</dbReference>
<dbReference type="OrthoDB" id="1103324at2759"/>
<keyword evidence="5 6" id="KW-0349">Heme</keyword>
<keyword evidence="3 6" id="KW-0560">Oxidoreductase</keyword>